<accession>A0A0G3AYS1</accession>
<sequence>MLQVDLIAGNDDARSTPRERVGRPSSLDLAMLENAGAYRRKQRCRPENDKGGHWPPLLFLVEPTR</sequence>
<evidence type="ECO:0000256" key="1">
    <source>
        <dbReference type="SAM" id="MobiDB-lite"/>
    </source>
</evidence>
<dbReference type="AlphaFoldDB" id="A0A0G3AYS1"/>
<geneLocation type="plasmid" evidence="2">
    <name>pMRVIM0713</name>
</geneLocation>
<organism evidence="2">
    <name type="scientific">Pseudomonas aeruginosa</name>
    <dbReference type="NCBI Taxonomy" id="287"/>
    <lineage>
        <taxon>Bacteria</taxon>
        <taxon>Pseudomonadati</taxon>
        <taxon>Pseudomonadota</taxon>
        <taxon>Gammaproteobacteria</taxon>
        <taxon>Pseudomonadales</taxon>
        <taxon>Pseudomonadaceae</taxon>
        <taxon>Pseudomonas</taxon>
    </lineage>
</organism>
<proteinExistence type="predicted"/>
<reference evidence="2" key="1">
    <citation type="submission" date="2015-03" db="EMBL/GenBank/DDBJ databases">
        <title>Allelic Variants of blaVIM Reside on Diverse Mobile Genetic Elements in Gram-negative Clinical Isolates from the USA.</title>
        <authorList>
            <person name="McGann P."/>
            <person name="Snesrud E."/>
            <person name="Ong A.C."/>
            <person name="Clifford R."/>
            <person name="Kwak Y.I."/>
            <person name="Steele E.D."/>
            <person name="Rabinowitz R."/>
            <person name="Waterman P.E."/>
            <person name="Lesho E."/>
        </authorList>
    </citation>
    <scope>NUCLEOTIDE SEQUENCE</scope>
    <source>
        <strain evidence="2">MRSN17623</strain>
        <plasmid evidence="2">pMRVIM0713</plasmid>
    </source>
</reference>
<name>A0A0G3AYS1_PSEAI</name>
<feature type="region of interest" description="Disordered" evidence="1">
    <location>
        <begin position="1"/>
        <end position="22"/>
    </location>
</feature>
<protein>
    <submittedName>
        <fullName evidence="2">Uncharacterized protein</fullName>
    </submittedName>
</protein>
<evidence type="ECO:0000313" key="2">
    <source>
        <dbReference type="EMBL" id="AKJ19126.1"/>
    </source>
</evidence>
<feature type="compositionally biased region" description="Basic and acidic residues" evidence="1">
    <location>
        <begin position="11"/>
        <end position="22"/>
    </location>
</feature>
<keyword evidence="2" id="KW-0614">Plasmid</keyword>
<dbReference type="EMBL" id="KP975076">
    <property type="protein sequence ID" value="AKJ19126.1"/>
    <property type="molecule type" value="Genomic_DNA"/>
</dbReference>